<name>A0ABV9Q631_9BACL</name>
<proteinExistence type="predicted"/>
<dbReference type="Proteomes" id="UP001596002">
    <property type="component" value="Unassembled WGS sequence"/>
</dbReference>
<reference evidence="2" key="1">
    <citation type="journal article" date="2019" name="Int. J. Syst. Evol. Microbiol.">
        <title>The Global Catalogue of Microorganisms (GCM) 10K type strain sequencing project: providing services to taxonomists for standard genome sequencing and annotation.</title>
        <authorList>
            <consortium name="The Broad Institute Genomics Platform"/>
            <consortium name="The Broad Institute Genome Sequencing Center for Infectious Disease"/>
            <person name="Wu L."/>
            <person name="Ma J."/>
        </authorList>
    </citation>
    <scope>NUCLEOTIDE SEQUENCE [LARGE SCALE GENOMIC DNA]</scope>
    <source>
        <strain evidence="2">WYCCWR 12678</strain>
    </source>
</reference>
<comment type="caution">
    <text evidence="1">The sequence shown here is derived from an EMBL/GenBank/DDBJ whole genome shotgun (WGS) entry which is preliminary data.</text>
</comment>
<protein>
    <recommendedName>
        <fullName evidence="3">DUF3828 domain-containing protein</fullName>
    </recommendedName>
</protein>
<sequence length="116" mass="13328">MGNVVTTDLHGRAENKLDQWLSEFLGEELKNKRLKRALKPVEDGCRSDSGRVDDFPFDDFMIQSVDKLDLQTPFKTKLILTANLTVVQDTKISVAYTLEKIQGKWKLTDYSFKMLT</sequence>
<evidence type="ECO:0000313" key="2">
    <source>
        <dbReference type="Proteomes" id="UP001596002"/>
    </source>
</evidence>
<accession>A0ABV9Q631</accession>
<dbReference type="EMBL" id="JBHSHC010000138">
    <property type="protein sequence ID" value="MFC4769566.1"/>
    <property type="molecule type" value="Genomic_DNA"/>
</dbReference>
<evidence type="ECO:0000313" key="1">
    <source>
        <dbReference type="EMBL" id="MFC4769566.1"/>
    </source>
</evidence>
<gene>
    <name evidence="1" type="ORF">ACFO8Q_19740</name>
</gene>
<keyword evidence="2" id="KW-1185">Reference proteome</keyword>
<evidence type="ECO:0008006" key="3">
    <source>
        <dbReference type="Google" id="ProtNLM"/>
    </source>
</evidence>
<dbReference type="RefSeq" id="WP_380028238.1">
    <property type="nucleotide sequence ID" value="NZ_JBHSHC010000138.1"/>
</dbReference>
<organism evidence="1 2">
    <name type="scientific">Effusibacillus consociatus</name>
    <dbReference type="NCBI Taxonomy" id="1117041"/>
    <lineage>
        <taxon>Bacteria</taxon>
        <taxon>Bacillati</taxon>
        <taxon>Bacillota</taxon>
        <taxon>Bacilli</taxon>
        <taxon>Bacillales</taxon>
        <taxon>Alicyclobacillaceae</taxon>
        <taxon>Effusibacillus</taxon>
    </lineage>
</organism>